<dbReference type="GO" id="GO:0006508">
    <property type="term" value="P:proteolysis"/>
    <property type="evidence" value="ECO:0007669"/>
    <property type="project" value="InterPro"/>
</dbReference>
<sequence>MPSITQALVVLCSAVAAVSASPVAALSLEGGQTADASLAQVISPGVARRDPSVELFEAYTKHGMHVPRELAAYVEASKRREAAAAANLRGRGLRGGANLKPHDGEKDWLTTIKVGSPPQTLHVVLDTYSSTSWIYSDLMPAEQQRNHGVYRPSKSKTASKMDLEYSIEYQDGQFSGTLSGGMVADVISLGNCIEHKQPFMAVNKTSRPDVGGFSGVDGVLALGFSGWEDIADKSIADASRSFFENIKGNLSAPVMGFDQRHKKSGWVDLGVVPKERYVGELSYLPVDSSNLSWNMTASGYAIGSADNFKAEPLLGVADTATTFLLLPDSICKPYYAQVKGSYYDSPQGGYAFPCDSKLPDFFVRMGQTDIRVPGSYIKYSALTDDDGKRNGKCFGGLQIAWMDFLGDGTKINVFGTTIHKAAYVVYEDAQAGPRIGWANKKL</sequence>
<dbReference type="GeneID" id="20348085"/>
<feature type="domain" description="Peptidase A1" evidence="4">
    <location>
        <begin position="108"/>
        <end position="438"/>
    </location>
</feature>
<evidence type="ECO:0000313" key="5">
    <source>
        <dbReference type="EMBL" id="EJT73771.1"/>
    </source>
</evidence>
<evidence type="ECO:0000313" key="7">
    <source>
        <dbReference type="Proteomes" id="UP000006039"/>
    </source>
</evidence>
<dbReference type="InterPro" id="IPR021109">
    <property type="entry name" value="Peptidase_aspartic_dom_sf"/>
</dbReference>
<name>J3P279_GAET3</name>
<dbReference type="Gene3D" id="2.40.70.10">
    <property type="entry name" value="Acid Proteases"/>
    <property type="match status" value="2"/>
</dbReference>
<feature type="chain" id="PRO_5015094850" description="Peptidase A1 domain-containing protein" evidence="3">
    <location>
        <begin position="21"/>
        <end position="442"/>
    </location>
</feature>
<keyword evidence="3" id="KW-0732">Signal</keyword>
<reference evidence="6" key="5">
    <citation type="submission" date="2018-04" db="UniProtKB">
        <authorList>
            <consortium name="EnsemblFungi"/>
        </authorList>
    </citation>
    <scope>IDENTIFICATION</scope>
    <source>
        <strain evidence="6">R3-111a-1</strain>
    </source>
</reference>
<dbReference type="EMBL" id="GL385398">
    <property type="protein sequence ID" value="EJT73771.1"/>
    <property type="molecule type" value="Genomic_DNA"/>
</dbReference>
<feature type="signal peptide" evidence="3">
    <location>
        <begin position="1"/>
        <end position="20"/>
    </location>
</feature>
<dbReference type="GO" id="GO:0004190">
    <property type="term" value="F:aspartic-type endopeptidase activity"/>
    <property type="evidence" value="ECO:0007669"/>
    <property type="project" value="InterPro"/>
</dbReference>
<dbReference type="Pfam" id="PF00026">
    <property type="entry name" value="Asp"/>
    <property type="match status" value="1"/>
</dbReference>
<dbReference type="InterPro" id="IPR033121">
    <property type="entry name" value="PEPTIDASE_A1"/>
</dbReference>
<accession>J3P279</accession>
<evidence type="ECO:0000256" key="3">
    <source>
        <dbReference type="SAM" id="SignalP"/>
    </source>
</evidence>
<evidence type="ECO:0000259" key="4">
    <source>
        <dbReference type="PROSITE" id="PS51767"/>
    </source>
</evidence>
<dbReference type="PANTHER" id="PTHR47966">
    <property type="entry name" value="BETA-SITE APP-CLEAVING ENZYME, ISOFORM A-RELATED"/>
    <property type="match status" value="1"/>
</dbReference>
<dbReference type="PROSITE" id="PS51767">
    <property type="entry name" value="PEPTIDASE_A1"/>
    <property type="match status" value="1"/>
</dbReference>
<dbReference type="STRING" id="644352.J3P279"/>
<evidence type="ECO:0000256" key="1">
    <source>
        <dbReference type="ARBA" id="ARBA00007447"/>
    </source>
</evidence>
<dbReference type="VEuPathDB" id="FungiDB:GGTG_07627"/>
<dbReference type="EnsemblFungi" id="EJT73771">
    <property type="protein sequence ID" value="EJT73771"/>
    <property type="gene ID" value="GGTG_07627"/>
</dbReference>
<proteinExistence type="inferred from homology"/>
<reference evidence="7" key="1">
    <citation type="submission" date="2010-07" db="EMBL/GenBank/DDBJ databases">
        <title>The genome sequence of Gaeumannomyces graminis var. tritici strain R3-111a-1.</title>
        <authorList>
            <consortium name="The Broad Institute Genome Sequencing Platform"/>
            <person name="Ma L.-J."/>
            <person name="Dead R."/>
            <person name="Young S."/>
            <person name="Zeng Q."/>
            <person name="Koehrsen M."/>
            <person name="Alvarado L."/>
            <person name="Berlin A."/>
            <person name="Chapman S.B."/>
            <person name="Chen Z."/>
            <person name="Freedman E."/>
            <person name="Gellesch M."/>
            <person name="Goldberg J."/>
            <person name="Griggs A."/>
            <person name="Gujja S."/>
            <person name="Heilman E.R."/>
            <person name="Heiman D."/>
            <person name="Hepburn T."/>
            <person name="Howarth C."/>
            <person name="Jen D."/>
            <person name="Larson L."/>
            <person name="Mehta T."/>
            <person name="Neiman D."/>
            <person name="Pearson M."/>
            <person name="Roberts A."/>
            <person name="Saif S."/>
            <person name="Shea T."/>
            <person name="Shenoy N."/>
            <person name="Sisk P."/>
            <person name="Stolte C."/>
            <person name="Sykes S."/>
            <person name="Walk T."/>
            <person name="White J."/>
            <person name="Yandava C."/>
            <person name="Haas B."/>
            <person name="Nusbaum C."/>
            <person name="Birren B."/>
        </authorList>
    </citation>
    <scope>NUCLEOTIDE SEQUENCE [LARGE SCALE GENOMIC DNA]</scope>
    <source>
        <strain evidence="7">R3-111a-1</strain>
    </source>
</reference>
<dbReference type="eggNOG" id="KOG1339">
    <property type="taxonomic scope" value="Eukaryota"/>
</dbReference>
<dbReference type="PANTHER" id="PTHR47966:SF2">
    <property type="entry name" value="ASPERGILLOPEPSIN-1-RELATED"/>
    <property type="match status" value="1"/>
</dbReference>
<evidence type="ECO:0000256" key="2">
    <source>
        <dbReference type="PIRSR" id="PIRSR601461-1"/>
    </source>
</evidence>
<feature type="active site" evidence="2">
    <location>
        <position position="126"/>
    </location>
</feature>
<gene>
    <name evidence="6" type="primary">20348085</name>
    <name evidence="5" type="ORF">GGTG_07627</name>
</gene>
<comment type="similarity">
    <text evidence="1">Belongs to the peptidase A1 family.</text>
</comment>
<feature type="active site" evidence="2">
    <location>
        <position position="318"/>
    </location>
</feature>
<dbReference type="OrthoDB" id="2747330at2759"/>
<dbReference type="AlphaFoldDB" id="J3P279"/>
<dbReference type="InterPro" id="IPR001461">
    <property type="entry name" value="Aspartic_peptidase_A1"/>
</dbReference>
<dbReference type="Proteomes" id="UP000006039">
    <property type="component" value="Unassembled WGS sequence"/>
</dbReference>
<keyword evidence="7" id="KW-1185">Reference proteome</keyword>
<reference evidence="6" key="4">
    <citation type="journal article" date="2015" name="G3 (Bethesda)">
        <title>Genome sequences of three phytopathogenic species of the Magnaporthaceae family of fungi.</title>
        <authorList>
            <person name="Okagaki L.H."/>
            <person name="Nunes C.C."/>
            <person name="Sailsbery J."/>
            <person name="Clay B."/>
            <person name="Brown D."/>
            <person name="John T."/>
            <person name="Oh Y."/>
            <person name="Young N."/>
            <person name="Fitzgerald M."/>
            <person name="Haas B.J."/>
            <person name="Zeng Q."/>
            <person name="Young S."/>
            <person name="Adiconis X."/>
            <person name="Fan L."/>
            <person name="Levin J.Z."/>
            <person name="Mitchell T.K."/>
            <person name="Okubara P.A."/>
            <person name="Farman M.L."/>
            <person name="Kohn L.M."/>
            <person name="Birren B."/>
            <person name="Ma L.-J."/>
            <person name="Dean R.A."/>
        </authorList>
    </citation>
    <scope>NUCLEOTIDE SEQUENCE</scope>
    <source>
        <strain evidence="6">R3-111a-1</strain>
    </source>
</reference>
<protein>
    <recommendedName>
        <fullName evidence="4">Peptidase A1 domain-containing protein</fullName>
    </recommendedName>
</protein>
<reference evidence="5" key="3">
    <citation type="submission" date="2010-09" db="EMBL/GenBank/DDBJ databases">
        <title>Annotation of Gaeumannomyces graminis var. tritici R3-111a-1.</title>
        <authorList>
            <consortium name="The Broad Institute Genome Sequencing Platform"/>
            <person name="Ma L.-J."/>
            <person name="Dead R."/>
            <person name="Young S.K."/>
            <person name="Zeng Q."/>
            <person name="Gargeya S."/>
            <person name="Fitzgerald M."/>
            <person name="Haas B."/>
            <person name="Abouelleil A."/>
            <person name="Alvarado L."/>
            <person name="Arachchi H.M."/>
            <person name="Berlin A."/>
            <person name="Brown A."/>
            <person name="Chapman S.B."/>
            <person name="Chen Z."/>
            <person name="Dunbar C."/>
            <person name="Freedman E."/>
            <person name="Gearin G."/>
            <person name="Gellesch M."/>
            <person name="Goldberg J."/>
            <person name="Griggs A."/>
            <person name="Gujja S."/>
            <person name="Heiman D."/>
            <person name="Howarth C."/>
            <person name="Larson L."/>
            <person name="Lui A."/>
            <person name="MacDonald P.J.P."/>
            <person name="Mehta T."/>
            <person name="Montmayeur A."/>
            <person name="Murphy C."/>
            <person name="Neiman D."/>
            <person name="Pearson M."/>
            <person name="Priest M."/>
            <person name="Roberts A."/>
            <person name="Saif S."/>
            <person name="Shea T."/>
            <person name="Shenoy N."/>
            <person name="Sisk P."/>
            <person name="Stolte C."/>
            <person name="Sykes S."/>
            <person name="Yandava C."/>
            <person name="Wortman J."/>
            <person name="Nusbaum C."/>
            <person name="Birren B."/>
        </authorList>
    </citation>
    <scope>NUCLEOTIDE SEQUENCE</scope>
    <source>
        <strain evidence="5">R3-111a-1</strain>
    </source>
</reference>
<organism evidence="5">
    <name type="scientific">Gaeumannomyces tritici (strain R3-111a-1)</name>
    <name type="common">Wheat and barley take-all root rot fungus</name>
    <name type="synonym">Gaeumannomyces graminis var. tritici</name>
    <dbReference type="NCBI Taxonomy" id="644352"/>
    <lineage>
        <taxon>Eukaryota</taxon>
        <taxon>Fungi</taxon>
        <taxon>Dikarya</taxon>
        <taxon>Ascomycota</taxon>
        <taxon>Pezizomycotina</taxon>
        <taxon>Sordariomycetes</taxon>
        <taxon>Sordariomycetidae</taxon>
        <taxon>Magnaporthales</taxon>
        <taxon>Magnaporthaceae</taxon>
        <taxon>Gaeumannomyces</taxon>
    </lineage>
</organism>
<reference evidence="5" key="2">
    <citation type="submission" date="2010-07" db="EMBL/GenBank/DDBJ databases">
        <authorList>
            <consortium name="The Broad Institute Genome Sequencing Platform"/>
            <consortium name="Broad Institute Genome Sequencing Center for Infectious Disease"/>
            <person name="Ma L.-J."/>
            <person name="Dead R."/>
            <person name="Young S."/>
            <person name="Zeng Q."/>
            <person name="Koehrsen M."/>
            <person name="Alvarado L."/>
            <person name="Berlin A."/>
            <person name="Chapman S.B."/>
            <person name="Chen Z."/>
            <person name="Freedman E."/>
            <person name="Gellesch M."/>
            <person name="Goldberg J."/>
            <person name="Griggs A."/>
            <person name="Gujja S."/>
            <person name="Heilman E.R."/>
            <person name="Heiman D."/>
            <person name="Hepburn T."/>
            <person name="Howarth C."/>
            <person name="Jen D."/>
            <person name="Larson L."/>
            <person name="Mehta T."/>
            <person name="Neiman D."/>
            <person name="Pearson M."/>
            <person name="Roberts A."/>
            <person name="Saif S."/>
            <person name="Shea T."/>
            <person name="Shenoy N."/>
            <person name="Sisk P."/>
            <person name="Stolte C."/>
            <person name="Sykes S."/>
            <person name="Walk T."/>
            <person name="White J."/>
            <person name="Yandava C."/>
            <person name="Haas B."/>
            <person name="Nusbaum C."/>
            <person name="Birren B."/>
        </authorList>
    </citation>
    <scope>NUCLEOTIDE SEQUENCE</scope>
    <source>
        <strain evidence="5">R3-111a-1</strain>
    </source>
</reference>
<dbReference type="SUPFAM" id="SSF50630">
    <property type="entry name" value="Acid proteases"/>
    <property type="match status" value="1"/>
</dbReference>
<dbReference type="PRINTS" id="PR00792">
    <property type="entry name" value="PEPSIN"/>
</dbReference>
<evidence type="ECO:0000313" key="6">
    <source>
        <dbReference type="EnsemblFungi" id="EJT73771"/>
    </source>
</evidence>
<dbReference type="HOGENOM" id="CLU_013253_0_1_1"/>
<dbReference type="RefSeq" id="XP_009223715.1">
    <property type="nucleotide sequence ID" value="XM_009225451.1"/>
</dbReference>